<evidence type="ECO:0000313" key="2">
    <source>
        <dbReference type="EMBL" id="REH40973.1"/>
    </source>
</evidence>
<keyword evidence="2" id="KW-0418">Kinase</keyword>
<dbReference type="InterPro" id="IPR036388">
    <property type="entry name" value="WH-like_DNA-bd_sf"/>
</dbReference>
<dbReference type="Gene3D" id="3.30.420.40">
    <property type="match status" value="2"/>
</dbReference>
<protein>
    <submittedName>
        <fullName evidence="2">Putative NBD/HSP70 family sugar kinase</fullName>
    </submittedName>
</protein>
<dbReference type="EMBL" id="QUNO01000012">
    <property type="protein sequence ID" value="REH40973.1"/>
    <property type="molecule type" value="Genomic_DNA"/>
</dbReference>
<dbReference type="Proteomes" id="UP000256269">
    <property type="component" value="Unassembled WGS sequence"/>
</dbReference>
<keyword evidence="3" id="KW-1185">Reference proteome</keyword>
<reference evidence="2 3" key="1">
    <citation type="submission" date="2018-08" db="EMBL/GenBank/DDBJ databases">
        <title>Genomic Encyclopedia of Archaeal and Bacterial Type Strains, Phase II (KMG-II): from individual species to whole genera.</title>
        <authorList>
            <person name="Goeker M."/>
        </authorList>
    </citation>
    <scope>NUCLEOTIDE SEQUENCE [LARGE SCALE GENOMIC DNA]</scope>
    <source>
        <strain evidence="2 3">DSM 45791</strain>
    </source>
</reference>
<accession>A0A3E0HAB7</accession>
<sequence length="407" mass="42246">MRAPQVGTPASMRELNQRIVLDRLRRGGAATRPSLAKDTGLSKPTVGQALLDLEQDGLVRPAGRTSAGPGRSAVLYEADPAAGHVLGIDIGRGRLRLAVADLAGNVVAKVDEPNRCRSASALVRTVHEMATDVVGQAGMALSDVVLTVVGSPGVPDRRGRMLHYAPNLPGWGRRGLLDELEAVLGPGLLVENDANLAAVGERDQGAARGVDVFVCVNVGTGIGMGIVVDGQLFRGAHGAAGEVGYLPYGWVDADSEGWTPATPGMLEQAAAANSVVQLAREHGVRHAGSAREVFQLARQGDAGALAVVEQEATKLAFLVASVSAVIDPEVVLLVGGIGSNTDLLIEPLEKALHEISPMMPRIAPGQLGEDAVLTGAIATGLRAAQDIVFERRGENLVTQRSDANASF</sequence>
<evidence type="ECO:0000256" key="1">
    <source>
        <dbReference type="ARBA" id="ARBA00006479"/>
    </source>
</evidence>
<dbReference type="InterPro" id="IPR043129">
    <property type="entry name" value="ATPase_NBD"/>
</dbReference>
<proteinExistence type="inferred from homology"/>
<organism evidence="2 3">
    <name type="scientific">Kutzneria buriramensis</name>
    <dbReference type="NCBI Taxonomy" id="1045776"/>
    <lineage>
        <taxon>Bacteria</taxon>
        <taxon>Bacillati</taxon>
        <taxon>Actinomycetota</taxon>
        <taxon>Actinomycetes</taxon>
        <taxon>Pseudonocardiales</taxon>
        <taxon>Pseudonocardiaceae</taxon>
        <taxon>Kutzneria</taxon>
    </lineage>
</organism>
<gene>
    <name evidence="2" type="ORF">BCF44_11255</name>
</gene>
<evidence type="ECO:0000313" key="3">
    <source>
        <dbReference type="Proteomes" id="UP000256269"/>
    </source>
</evidence>
<dbReference type="SUPFAM" id="SSF46785">
    <property type="entry name" value="Winged helix' DNA-binding domain"/>
    <property type="match status" value="1"/>
</dbReference>
<comment type="caution">
    <text evidence="2">The sequence shown here is derived from an EMBL/GenBank/DDBJ whole genome shotgun (WGS) entry which is preliminary data.</text>
</comment>
<dbReference type="SUPFAM" id="SSF53067">
    <property type="entry name" value="Actin-like ATPase domain"/>
    <property type="match status" value="1"/>
</dbReference>
<comment type="similarity">
    <text evidence="1">Belongs to the ROK (NagC/XylR) family.</text>
</comment>
<dbReference type="Gene3D" id="1.10.10.10">
    <property type="entry name" value="Winged helix-like DNA-binding domain superfamily/Winged helix DNA-binding domain"/>
    <property type="match status" value="1"/>
</dbReference>
<name>A0A3E0HAB7_9PSEU</name>
<dbReference type="AlphaFoldDB" id="A0A3E0HAB7"/>
<dbReference type="GO" id="GO:0016301">
    <property type="term" value="F:kinase activity"/>
    <property type="evidence" value="ECO:0007669"/>
    <property type="project" value="UniProtKB-KW"/>
</dbReference>
<dbReference type="InterPro" id="IPR036390">
    <property type="entry name" value="WH_DNA-bd_sf"/>
</dbReference>
<dbReference type="Pfam" id="PF00480">
    <property type="entry name" value="ROK"/>
    <property type="match status" value="1"/>
</dbReference>
<dbReference type="PANTHER" id="PTHR18964">
    <property type="entry name" value="ROK (REPRESSOR, ORF, KINASE) FAMILY"/>
    <property type="match status" value="1"/>
</dbReference>
<dbReference type="InterPro" id="IPR000600">
    <property type="entry name" value="ROK"/>
</dbReference>
<keyword evidence="2" id="KW-0808">Transferase</keyword>
<dbReference type="PANTHER" id="PTHR18964:SF149">
    <property type="entry name" value="BIFUNCTIONAL UDP-N-ACETYLGLUCOSAMINE 2-EPIMERASE_N-ACETYLMANNOSAMINE KINASE"/>
    <property type="match status" value="1"/>
</dbReference>